<proteinExistence type="predicted"/>
<comment type="caution">
    <text evidence="1">The sequence shown here is derived from an EMBL/GenBank/DDBJ whole genome shotgun (WGS) entry which is preliminary data.</text>
</comment>
<dbReference type="EMBL" id="LGRX02033622">
    <property type="protein sequence ID" value="KAK3240514.1"/>
    <property type="molecule type" value="Genomic_DNA"/>
</dbReference>
<dbReference type="Proteomes" id="UP001190700">
    <property type="component" value="Unassembled WGS sequence"/>
</dbReference>
<dbReference type="AlphaFoldDB" id="A0AAE0BRF0"/>
<protein>
    <submittedName>
        <fullName evidence="1">Uncharacterized protein</fullName>
    </submittedName>
</protein>
<evidence type="ECO:0000313" key="1">
    <source>
        <dbReference type="EMBL" id="KAK3240514.1"/>
    </source>
</evidence>
<evidence type="ECO:0000313" key="2">
    <source>
        <dbReference type="Proteomes" id="UP001190700"/>
    </source>
</evidence>
<sequence>MAASLAHSQLATTFGREWDGLRERGLAPGLRDTTKVNGLPLSARIRAIAIFPFSLHCHITKHFWVGQSCNLTTCDVKEITVIVWLSKVC</sequence>
<keyword evidence="2" id="KW-1185">Reference proteome</keyword>
<reference evidence="1 2" key="1">
    <citation type="journal article" date="2015" name="Genome Biol. Evol.">
        <title>Comparative Genomics of a Bacterivorous Green Alga Reveals Evolutionary Causalities and Consequences of Phago-Mixotrophic Mode of Nutrition.</title>
        <authorList>
            <person name="Burns J.A."/>
            <person name="Paasch A."/>
            <person name="Narechania A."/>
            <person name="Kim E."/>
        </authorList>
    </citation>
    <scope>NUCLEOTIDE SEQUENCE [LARGE SCALE GENOMIC DNA]</scope>
    <source>
        <strain evidence="1 2">PLY_AMNH</strain>
    </source>
</reference>
<organism evidence="1 2">
    <name type="scientific">Cymbomonas tetramitiformis</name>
    <dbReference type="NCBI Taxonomy" id="36881"/>
    <lineage>
        <taxon>Eukaryota</taxon>
        <taxon>Viridiplantae</taxon>
        <taxon>Chlorophyta</taxon>
        <taxon>Pyramimonadophyceae</taxon>
        <taxon>Pyramimonadales</taxon>
        <taxon>Pyramimonadaceae</taxon>
        <taxon>Cymbomonas</taxon>
    </lineage>
</organism>
<gene>
    <name evidence="1" type="ORF">CYMTET_49653</name>
</gene>
<accession>A0AAE0BRF0</accession>
<name>A0AAE0BRF0_9CHLO</name>